<dbReference type="Proteomes" id="UP000306192">
    <property type="component" value="Unassembled WGS sequence"/>
</dbReference>
<dbReference type="OrthoDB" id="3872677at2"/>
<sequence>MSIESAEPGHGSSTASWTAVVIMLVAFAIGTTAFFFSIVWLVWASAGLLILGLLTGIVLAKAGYGVGGSKTVSKSH</sequence>
<evidence type="ECO:0000313" key="3">
    <source>
        <dbReference type="Proteomes" id="UP000306192"/>
    </source>
</evidence>
<dbReference type="AlphaFoldDB" id="A0A4T2C0D3"/>
<keyword evidence="3" id="KW-1185">Reference proteome</keyword>
<dbReference type="InterPro" id="IPR046550">
    <property type="entry name" value="DUF6704"/>
</dbReference>
<comment type="caution">
    <text evidence="2">The sequence shown here is derived from an EMBL/GenBank/DDBJ whole genome shotgun (WGS) entry which is preliminary data.</text>
</comment>
<organism evidence="2 3">
    <name type="scientific">Subtercola vilae</name>
    <dbReference type="NCBI Taxonomy" id="2056433"/>
    <lineage>
        <taxon>Bacteria</taxon>
        <taxon>Bacillati</taxon>
        <taxon>Actinomycetota</taxon>
        <taxon>Actinomycetes</taxon>
        <taxon>Micrococcales</taxon>
        <taxon>Microbacteriaceae</taxon>
        <taxon>Subtercola</taxon>
    </lineage>
</organism>
<gene>
    <name evidence="2" type="ORF">D4765_07985</name>
</gene>
<feature type="transmembrane region" description="Helical" evidence="1">
    <location>
        <begin position="49"/>
        <end position="67"/>
    </location>
</feature>
<reference evidence="2 3" key="1">
    <citation type="journal article" date="2019" name="Microorganisms">
        <title>Systematic Affiliation and Genome Analysis of Subtercola vilae DB165(T) with Particular Emphasis on Cold Adaptation of an Isolate from a High-Altitude Cold Volcano Lake.</title>
        <authorList>
            <person name="Villalobos A.S."/>
            <person name="Wiese J."/>
            <person name="Imhoff J.F."/>
            <person name="Dorador C."/>
            <person name="Keller A."/>
            <person name="Hentschel U."/>
        </authorList>
    </citation>
    <scope>NUCLEOTIDE SEQUENCE [LARGE SCALE GENOMIC DNA]</scope>
    <source>
        <strain evidence="2 3">DB165</strain>
    </source>
</reference>
<protein>
    <submittedName>
        <fullName evidence="2">Uncharacterized protein</fullName>
    </submittedName>
</protein>
<dbReference type="EMBL" id="QYRT01000011">
    <property type="protein sequence ID" value="TIH37713.1"/>
    <property type="molecule type" value="Genomic_DNA"/>
</dbReference>
<evidence type="ECO:0000313" key="2">
    <source>
        <dbReference type="EMBL" id="TIH37713.1"/>
    </source>
</evidence>
<evidence type="ECO:0000256" key="1">
    <source>
        <dbReference type="SAM" id="Phobius"/>
    </source>
</evidence>
<keyword evidence="1" id="KW-0472">Membrane</keyword>
<dbReference type="Pfam" id="PF20447">
    <property type="entry name" value="DUF6704"/>
    <property type="match status" value="1"/>
</dbReference>
<dbReference type="NCBIfam" id="NF041681">
    <property type="entry name" value="HGxxPAAW"/>
    <property type="match status" value="1"/>
</dbReference>
<keyword evidence="1" id="KW-1133">Transmembrane helix</keyword>
<accession>A0A4T2C0D3</accession>
<keyword evidence="1" id="KW-0812">Transmembrane</keyword>
<feature type="transmembrane region" description="Helical" evidence="1">
    <location>
        <begin position="20"/>
        <end position="43"/>
    </location>
</feature>
<proteinExistence type="predicted"/>
<dbReference type="RefSeq" id="WP_136641757.1">
    <property type="nucleotide sequence ID" value="NZ_QYRT01000011.1"/>
</dbReference>
<name>A0A4T2C0D3_9MICO</name>